<gene>
    <name evidence="1" type="ORF">UN65_13310</name>
</gene>
<protein>
    <submittedName>
        <fullName evidence="1">Glycosyltransferase family 4 protein</fullName>
    </submittedName>
</protein>
<dbReference type="Proteomes" id="UP000304840">
    <property type="component" value="Chromosome"/>
</dbReference>
<evidence type="ECO:0000313" key="2">
    <source>
        <dbReference type="Proteomes" id="UP000304840"/>
    </source>
</evidence>
<dbReference type="GO" id="GO:0016757">
    <property type="term" value="F:glycosyltransferase activity"/>
    <property type="evidence" value="ECO:0007669"/>
    <property type="project" value="TreeGrafter"/>
</dbReference>
<dbReference type="Pfam" id="PF13692">
    <property type="entry name" value="Glyco_trans_1_4"/>
    <property type="match status" value="1"/>
</dbReference>
<name>A0AAI8CJV9_9FLAO</name>
<dbReference type="CDD" id="cd03801">
    <property type="entry name" value="GT4_PimA-like"/>
    <property type="match status" value="1"/>
</dbReference>
<proteinExistence type="predicted"/>
<dbReference type="SUPFAM" id="SSF53756">
    <property type="entry name" value="UDP-Glycosyltransferase/glycogen phosphorylase"/>
    <property type="match status" value="1"/>
</dbReference>
<sequence>MHKVKQILKLIQGYLHFIHLTRKLNSVWNEVEIVFFFPYYHTGGAERVHSSIVAALAQKKILVIFTKASATKALLPSFSSYANYVELNSILNKRNVRLNLILNKYLLKKINTSTSLKKVFGANSDYFYELLPSISTHIKRLDLFHAFSYDDYRASLVVESAPYIDHRIVINQEALNTVLCYYKIAGVDSLQERIQIISNGVILPNPDLKIKKELIRIGFIGRWSEEKRPEIFLKTAQNVRQQFPEVQFFMAGSGTISNQKIIESHGVVLLGDIHDTKILNDVYASTSILVLTSVYEGFPMVFMEGMSFGCIPVTTNVGGVDSHIKNGITGYLIDELEEDKIIANLVTHLCHLIKQPSLIQELSNNCRKYARAHFSIQQFNEAYQKLLN</sequence>
<reference evidence="1 2" key="2">
    <citation type="submission" date="2019-05" db="EMBL/GenBank/DDBJ databases">
        <authorList>
            <person name="Ravantti J.J."/>
        </authorList>
    </citation>
    <scope>NUCLEOTIDE SEQUENCE [LARGE SCALE GENOMIC DNA]</scope>
    <source>
        <strain evidence="1 2">B185</strain>
    </source>
</reference>
<dbReference type="AlphaFoldDB" id="A0AAI8CJV9"/>
<dbReference type="PANTHER" id="PTHR12526:SF638">
    <property type="entry name" value="SPORE COAT PROTEIN SA"/>
    <property type="match status" value="1"/>
</dbReference>
<dbReference type="RefSeq" id="WP_138425743.1">
    <property type="nucleotide sequence ID" value="NZ_CP010992.1"/>
</dbReference>
<organism evidence="1 2">
    <name type="scientific">Flavobacterium columnare</name>
    <dbReference type="NCBI Taxonomy" id="996"/>
    <lineage>
        <taxon>Bacteria</taxon>
        <taxon>Pseudomonadati</taxon>
        <taxon>Bacteroidota</taxon>
        <taxon>Flavobacteriia</taxon>
        <taxon>Flavobacteriales</taxon>
        <taxon>Flavobacteriaceae</taxon>
        <taxon>Flavobacterium</taxon>
    </lineage>
</organism>
<evidence type="ECO:0000313" key="1">
    <source>
        <dbReference type="EMBL" id="AMO21179.1"/>
    </source>
</evidence>
<dbReference type="Gene3D" id="3.40.50.2000">
    <property type="entry name" value="Glycogen Phosphorylase B"/>
    <property type="match status" value="1"/>
</dbReference>
<accession>A0AAI8CJV9</accession>
<dbReference type="PANTHER" id="PTHR12526">
    <property type="entry name" value="GLYCOSYLTRANSFERASE"/>
    <property type="match status" value="1"/>
</dbReference>
<dbReference type="EMBL" id="CP010992">
    <property type="protein sequence ID" value="AMO21179.1"/>
    <property type="molecule type" value="Genomic_DNA"/>
</dbReference>
<reference evidence="2" key="1">
    <citation type="submission" date="2016-03" db="EMBL/GenBank/DDBJ databases">
        <title>Flavobacterium columnare strain B185, complete genome.</title>
        <authorList>
            <person name="Sundberg L.-R."/>
            <person name="Papponen P."/>
            <person name="Laanto E."/>
        </authorList>
    </citation>
    <scope>NUCLEOTIDE SEQUENCE [LARGE SCALE GENOMIC DNA]</scope>
    <source>
        <strain evidence="2">B185</strain>
    </source>
</reference>